<evidence type="ECO:0000256" key="2">
    <source>
        <dbReference type="ARBA" id="ARBA00006604"/>
    </source>
</evidence>
<dbReference type="HOGENOM" id="CLU_037303_1_0_7"/>
<dbReference type="RefSeq" id="WP_011791432.1">
    <property type="nucleotide sequence ID" value="NC_008751.1"/>
</dbReference>
<dbReference type="KEGG" id="dvl:Dvul_0166"/>
<dbReference type="AlphaFoldDB" id="A0A0H3A4G2"/>
<evidence type="ECO:0000256" key="1">
    <source>
        <dbReference type="ARBA" id="ARBA00004926"/>
    </source>
</evidence>
<dbReference type="InterPro" id="IPR018189">
    <property type="entry name" value="Phosphoglucose_isomerase_CS"/>
</dbReference>
<comment type="catalytic activity">
    <reaction evidence="7 8">
        <text>alpha-D-glucose 6-phosphate = beta-D-fructose 6-phosphate</text>
        <dbReference type="Rhea" id="RHEA:11816"/>
        <dbReference type="ChEBI" id="CHEBI:57634"/>
        <dbReference type="ChEBI" id="CHEBI:58225"/>
        <dbReference type="EC" id="5.3.1.9"/>
    </reaction>
</comment>
<dbReference type="GO" id="GO:0048029">
    <property type="term" value="F:monosaccharide binding"/>
    <property type="evidence" value="ECO:0007669"/>
    <property type="project" value="TreeGrafter"/>
</dbReference>
<evidence type="ECO:0000256" key="7">
    <source>
        <dbReference type="ARBA" id="ARBA00029321"/>
    </source>
</evidence>
<dbReference type="GO" id="GO:0004347">
    <property type="term" value="F:glucose-6-phosphate isomerase activity"/>
    <property type="evidence" value="ECO:0007669"/>
    <property type="project" value="UniProtKB-EC"/>
</dbReference>
<dbReference type="PANTHER" id="PTHR11469">
    <property type="entry name" value="GLUCOSE-6-PHOSPHATE ISOMERASE"/>
    <property type="match status" value="1"/>
</dbReference>
<dbReference type="PRINTS" id="PR00662">
    <property type="entry name" value="G6PISOMERASE"/>
</dbReference>
<dbReference type="InterPro" id="IPR035476">
    <property type="entry name" value="SIS_PGI_1"/>
</dbReference>
<gene>
    <name evidence="9" type="ordered locus">Dvul_0166</name>
</gene>
<dbReference type="GO" id="GO:0051156">
    <property type="term" value="P:glucose 6-phosphate metabolic process"/>
    <property type="evidence" value="ECO:0007669"/>
    <property type="project" value="TreeGrafter"/>
</dbReference>
<dbReference type="PROSITE" id="PS00765">
    <property type="entry name" value="P_GLUCOSE_ISOMERASE_1"/>
    <property type="match status" value="1"/>
</dbReference>
<sequence length="447" mass="48698">MPAMHRLDWTNAWTGRLEGQPEAPFALRHADIAHRFATELSAGRLPFVDMPYAEDLIASLEALTPRLRRFRHMVLLGIGGSALGARALQKAFHPSQDRPGHTGPCLWIADNIDADTLEAWFATLPARETIVVAVSKSGGTIETVAQYLLAREWLRGHLGESWRENMLLVTDVAHGFMRQEADTHGLVSLPVPDHLGGRYSVLSAVGLVPAAFLGMDWRALLDGALSVGRPLRDGGLPADHPAWRLALWNRSLMAHGYTQIIFFAYIPLWATFGPWFAQLWAESLGKEGKGSMPLPATGVTDQHSLQQMFLDGPRDKGCLFLTCPTLPAGRAFPLQLPDQWAFLKGAHFGDLLHAEALGTRMALASCDVPTVALEMADTGPEAAGRMMALLELATLFTGWLLDINPLDQPAVELGKRLANAKLGAPGYEAEGSALAGFLAREGERQEF</sequence>
<organism evidence="9 10">
    <name type="scientific">Nitratidesulfovibrio vulgaris (strain DP4)</name>
    <name type="common">Desulfovibrio vulgaris</name>
    <dbReference type="NCBI Taxonomy" id="391774"/>
    <lineage>
        <taxon>Bacteria</taxon>
        <taxon>Pseudomonadati</taxon>
        <taxon>Thermodesulfobacteriota</taxon>
        <taxon>Desulfovibrionia</taxon>
        <taxon>Desulfovibrionales</taxon>
        <taxon>Desulfovibrionaceae</taxon>
        <taxon>Nitratidesulfovibrio</taxon>
    </lineage>
</organism>
<dbReference type="GO" id="GO:0006096">
    <property type="term" value="P:glycolytic process"/>
    <property type="evidence" value="ECO:0007669"/>
    <property type="project" value="UniProtKB-UniPathway"/>
</dbReference>
<dbReference type="PROSITE" id="PS51463">
    <property type="entry name" value="P_GLUCOSE_ISOMERASE_3"/>
    <property type="match status" value="1"/>
</dbReference>
<evidence type="ECO:0000256" key="5">
    <source>
        <dbReference type="ARBA" id="ARBA00023152"/>
    </source>
</evidence>
<reference evidence="10" key="1">
    <citation type="journal article" date="2009" name="Environ. Microbiol.">
        <title>Contribution of mobile genetic elements to Desulfovibrio vulgaris genome plasticity.</title>
        <authorList>
            <person name="Walker C.B."/>
            <person name="Stolyar S."/>
            <person name="Chivian D."/>
            <person name="Pinel N."/>
            <person name="Gabster J.A."/>
            <person name="Dehal P.S."/>
            <person name="He Z."/>
            <person name="Yang Z.K."/>
            <person name="Yen H.C."/>
            <person name="Zhou J."/>
            <person name="Wall J.D."/>
            <person name="Hazen T.C."/>
            <person name="Arkin A.P."/>
            <person name="Stahl D.A."/>
        </authorList>
    </citation>
    <scope>NUCLEOTIDE SEQUENCE [LARGE SCALE GENOMIC DNA]</scope>
    <source>
        <strain evidence="10">DP4</strain>
    </source>
</reference>
<name>A0A0H3A4G2_NITV4</name>
<dbReference type="EC" id="5.3.1.9" evidence="3 8"/>
<dbReference type="GO" id="GO:0006094">
    <property type="term" value="P:gluconeogenesis"/>
    <property type="evidence" value="ECO:0007669"/>
    <property type="project" value="UniProtKB-KW"/>
</dbReference>
<dbReference type="Pfam" id="PF00342">
    <property type="entry name" value="PGI"/>
    <property type="match status" value="2"/>
</dbReference>
<evidence type="ECO:0000313" key="10">
    <source>
        <dbReference type="Proteomes" id="UP000009173"/>
    </source>
</evidence>
<comment type="pathway">
    <text evidence="1 8">Carbohydrate degradation; glycolysis; D-glyceraldehyde 3-phosphate and glycerone phosphate from D-glucose: step 2/4.</text>
</comment>
<dbReference type="CDD" id="cd05015">
    <property type="entry name" value="SIS_PGI_1"/>
    <property type="match status" value="1"/>
</dbReference>
<evidence type="ECO:0000313" key="9">
    <source>
        <dbReference type="EMBL" id="ABM27190.1"/>
    </source>
</evidence>
<keyword evidence="5 8" id="KW-0324">Glycolysis</keyword>
<dbReference type="GO" id="GO:0005829">
    <property type="term" value="C:cytosol"/>
    <property type="evidence" value="ECO:0007669"/>
    <property type="project" value="TreeGrafter"/>
</dbReference>
<proteinExistence type="inferred from homology"/>
<dbReference type="SUPFAM" id="SSF53697">
    <property type="entry name" value="SIS domain"/>
    <property type="match status" value="1"/>
</dbReference>
<evidence type="ECO:0000256" key="8">
    <source>
        <dbReference type="RuleBase" id="RU000612"/>
    </source>
</evidence>
<evidence type="ECO:0000256" key="6">
    <source>
        <dbReference type="ARBA" id="ARBA00023235"/>
    </source>
</evidence>
<dbReference type="InterPro" id="IPR001672">
    <property type="entry name" value="G6P_Isomerase"/>
</dbReference>
<evidence type="ECO:0000256" key="4">
    <source>
        <dbReference type="ARBA" id="ARBA00022432"/>
    </source>
</evidence>
<dbReference type="Gene3D" id="3.40.50.10490">
    <property type="entry name" value="Glucose-6-phosphate isomerase like protein, domain 1"/>
    <property type="match status" value="2"/>
</dbReference>
<keyword evidence="6 8" id="KW-0413">Isomerase</keyword>
<comment type="similarity">
    <text evidence="2 8">Belongs to the GPI family.</text>
</comment>
<accession>A0A0H3A4G2</accession>
<dbReference type="InterPro" id="IPR035482">
    <property type="entry name" value="SIS_PGI_2"/>
</dbReference>
<dbReference type="InterPro" id="IPR046348">
    <property type="entry name" value="SIS_dom_sf"/>
</dbReference>
<protein>
    <recommendedName>
        <fullName evidence="3 8">Glucose-6-phosphate isomerase</fullName>
        <ecNumber evidence="3 8">5.3.1.9</ecNumber>
    </recommendedName>
</protein>
<dbReference type="EMBL" id="CP000527">
    <property type="protein sequence ID" value="ABM27190.1"/>
    <property type="molecule type" value="Genomic_DNA"/>
</dbReference>
<dbReference type="Proteomes" id="UP000009173">
    <property type="component" value="Chromosome"/>
</dbReference>
<dbReference type="UniPathway" id="UPA00109">
    <property type="reaction ID" value="UER00181"/>
</dbReference>
<keyword evidence="4 8" id="KW-0312">Gluconeogenesis</keyword>
<dbReference type="PANTHER" id="PTHR11469:SF1">
    <property type="entry name" value="GLUCOSE-6-PHOSPHATE ISOMERASE"/>
    <property type="match status" value="1"/>
</dbReference>
<dbReference type="GO" id="GO:0097367">
    <property type="term" value="F:carbohydrate derivative binding"/>
    <property type="evidence" value="ECO:0007669"/>
    <property type="project" value="InterPro"/>
</dbReference>
<evidence type="ECO:0000256" key="3">
    <source>
        <dbReference type="ARBA" id="ARBA00011952"/>
    </source>
</evidence>
<dbReference type="CDD" id="cd05016">
    <property type="entry name" value="SIS_PGI_2"/>
    <property type="match status" value="1"/>
</dbReference>